<dbReference type="RefSeq" id="WP_012762976.1">
    <property type="nucleotide sequence ID" value="NZ_CATWFT010000019.1"/>
</dbReference>
<dbReference type="Proteomes" id="UP001199322">
    <property type="component" value="Unassembled WGS sequence"/>
</dbReference>
<accession>A0A2P4REN2</accession>
<dbReference type="AlphaFoldDB" id="A0A2P4REN2"/>
<dbReference type="EMBL" id="QGBI01000024">
    <property type="protein sequence ID" value="MBX3892346.1"/>
    <property type="molecule type" value="Genomic_DNA"/>
</dbReference>
<comment type="caution">
    <text evidence="1">The sequence shown here is derived from an EMBL/GenBank/DDBJ whole genome shotgun (WGS) entry which is preliminary data.</text>
</comment>
<gene>
    <name evidence="1" type="ORF">DEE74_20985</name>
</gene>
<reference evidence="1" key="1">
    <citation type="submission" date="2018-06" db="EMBL/GenBank/DDBJ databases">
        <authorList>
            <person name="O'Rourke A."/>
        </authorList>
    </citation>
    <scope>NUCLEOTIDE SEQUENCE</scope>
    <source>
        <strain evidence="1">132550021-3</strain>
    </source>
</reference>
<protein>
    <submittedName>
        <fullName evidence="1">Uncharacterized protein</fullName>
    </submittedName>
</protein>
<organism evidence="1 2">
    <name type="scientific">Ralstonia pickettii</name>
    <name type="common">Burkholderia pickettii</name>
    <dbReference type="NCBI Taxonomy" id="329"/>
    <lineage>
        <taxon>Bacteria</taxon>
        <taxon>Pseudomonadati</taxon>
        <taxon>Pseudomonadota</taxon>
        <taxon>Betaproteobacteria</taxon>
        <taxon>Burkholderiales</taxon>
        <taxon>Burkholderiaceae</taxon>
        <taxon>Ralstonia</taxon>
    </lineage>
</organism>
<name>A0A2P4REN2_RALPI</name>
<sequence length="165" mass="18041">MADALTDEMPSAREFTLKKLVDVSESDLRQNAVWASYYEPDDFDTLAALGYDPNACREKLEAIDFADSYVFPLPNSALAASFKYLYCAVAAVTSHGRTLLGYRTGPALCLYCGEHRFWFNPNAAELSHAQADGLASLLGGEDIFPVALTNLASMTRETFALNHSA</sequence>
<evidence type="ECO:0000313" key="1">
    <source>
        <dbReference type="EMBL" id="MBX3892346.1"/>
    </source>
</evidence>
<proteinExistence type="predicted"/>
<evidence type="ECO:0000313" key="2">
    <source>
        <dbReference type="Proteomes" id="UP001199322"/>
    </source>
</evidence>